<evidence type="ECO:0000313" key="1">
    <source>
        <dbReference type="EMBL" id="MES4993883.1"/>
    </source>
</evidence>
<feature type="non-terminal residue" evidence="1">
    <location>
        <position position="163"/>
    </location>
</feature>
<sequence length="163" mass="18540">MTAFGRVTLDIKTKAEERGYRGKLFSVTLSYSSNVTVQALEVAMDLSFHNRTLTISMQVKERIRRTGYTPSGFKVWTAEEDEIVKSLYPLYAEMQLRFPERSLKALHGRCERLGIAKKLHWWTAAEISKLRRLYPTASRDLPLNFHPVAIRAPAVLNTPSGAV</sequence>
<dbReference type="AlphaFoldDB" id="A0ABD5LPS1"/>
<comment type="caution">
    <text evidence="1">The sequence shown here is derived from an EMBL/GenBank/DDBJ whole genome shotgun (WGS) entry which is preliminary data.</text>
</comment>
<protein>
    <submittedName>
        <fullName evidence="1">Uncharacterized protein</fullName>
    </submittedName>
</protein>
<name>A0ABD5LPS1_AGRRD</name>
<accession>A0ABD5LPS1</accession>
<reference evidence="1 2" key="1">
    <citation type="submission" date="2024-06" db="EMBL/GenBank/DDBJ databases">
        <title>Genome sequencing of Agrobacterium spp. from tobacco in Serbia.</title>
        <authorList>
            <person name="Ilicic R.J."/>
            <person name="Studholme D.J."/>
            <person name="Jelusic A."/>
            <person name="Barac G."/>
            <person name="Bagi F."/>
            <person name="Popovic Milovanovic T."/>
        </authorList>
    </citation>
    <scope>NUCLEOTIDE SEQUENCE [LARGE SCALE GENOMIC DNA]</scope>
    <source>
        <strain evidence="1 2">DA1</strain>
    </source>
</reference>
<dbReference type="EMBL" id="JBETME010000025">
    <property type="protein sequence ID" value="MES4993883.1"/>
    <property type="molecule type" value="Genomic_DNA"/>
</dbReference>
<evidence type="ECO:0000313" key="2">
    <source>
        <dbReference type="Proteomes" id="UP001438189"/>
    </source>
</evidence>
<proteinExistence type="predicted"/>
<dbReference type="Proteomes" id="UP001438189">
    <property type="component" value="Unassembled WGS sequence"/>
</dbReference>
<gene>
    <name evidence="1" type="ORF">ABVB70_26685</name>
</gene>
<organism evidence="1 2">
    <name type="scientific">Agrobacterium radiobacter</name>
    <dbReference type="NCBI Taxonomy" id="362"/>
    <lineage>
        <taxon>Bacteria</taxon>
        <taxon>Pseudomonadati</taxon>
        <taxon>Pseudomonadota</taxon>
        <taxon>Alphaproteobacteria</taxon>
        <taxon>Hyphomicrobiales</taxon>
        <taxon>Rhizobiaceae</taxon>
        <taxon>Rhizobium/Agrobacterium group</taxon>
        <taxon>Agrobacterium</taxon>
        <taxon>Agrobacterium tumefaciens complex</taxon>
    </lineage>
</organism>